<gene>
    <name evidence="1" type="ORF">FC23_GL000623</name>
</gene>
<dbReference type="Proteomes" id="UP000051931">
    <property type="component" value="Unassembled WGS sequence"/>
</dbReference>
<evidence type="ECO:0000313" key="2">
    <source>
        <dbReference type="Proteomes" id="UP000051931"/>
    </source>
</evidence>
<keyword evidence="2" id="KW-1185">Reference proteome</keyword>
<name>A0A0R1RZJ4_9LACO</name>
<proteinExistence type="predicted"/>
<sequence length="51" mass="5768">MKVYTSPNGKETSQVLPAGTRWKVFRELNNGELWMQLGSNQWVNTASNVAK</sequence>
<dbReference type="AlphaFoldDB" id="A0A0R1RZJ4"/>
<reference evidence="1 2" key="1">
    <citation type="journal article" date="2015" name="Genome Announc.">
        <title>Expanding the biotechnology potential of lactobacilli through comparative genomics of 213 strains and associated genera.</title>
        <authorList>
            <person name="Sun Z."/>
            <person name="Harris H.M."/>
            <person name="McCann A."/>
            <person name="Guo C."/>
            <person name="Argimon S."/>
            <person name="Zhang W."/>
            <person name="Yang X."/>
            <person name="Jeffery I.B."/>
            <person name="Cooney J.C."/>
            <person name="Kagawa T.F."/>
            <person name="Liu W."/>
            <person name="Song Y."/>
            <person name="Salvetti E."/>
            <person name="Wrobel A."/>
            <person name="Rasinkangas P."/>
            <person name="Parkhill J."/>
            <person name="Rea M.C."/>
            <person name="O'Sullivan O."/>
            <person name="Ritari J."/>
            <person name="Douillard F.P."/>
            <person name="Paul Ross R."/>
            <person name="Yang R."/>
            <person name="Briner A.E."/>
            <person name="Felis G.E."/>
            <person name="de Vos W.M."/>
            <person name="Barrangou R."/>
            <person name="Klaenhammer T.R."/>
            <person name="Caufield P.W."/>
            <person name="Cui Y."/>
            <person name="Zhang H."/>
            <person name="O'Toole P.W."/>
        </authorList>
    </citation>
    <scope>NUCLEOTIDE SEQUENCE [LARGE SCALE GENOMIC DNA]</scope>
    <source>
        <strain evidence="1 2">DSM 15354</strain>
    </source>
</reference>
<protein>
    <recommendedName>
        <fullName evidence="3">Surface layer protein A domain-containing protein</fullName>
    </recommendedName>
</protein>
<dbReference type="EMBL" id="AZFB01000022">
    <property type="protein sequence ID" value="KRL61758.1"/>
    <property type="molecule type" value="Genomic_DNA"/>
</dbReference>
<comment type="caution">
    <text evidence="1">The sequence shown here is derived from an EMBL/GenBank/DDBJ whole genome shotgun (WGS) entry which is preliminary data.</text>
</comment>
<accession>A0A0R1RZJ4</accession>
<organism evidence="1 2">
    <name type="scientific">Lactobacillus psittaci DSM 15354</name>
    <dbReference type="NCBI Taxonomy" id="1122152"/>
    <lineage>
        <taxon>Bacteria</taxon>
        <taxon>Bacillati</taxon>
        <taxon>Bacillota</taxon>
        <taxon>Bacilli</taxon>
        <taxon>Lactobacillales</taxon>
        <taxon>Lactobacillaceae</taxon>
        <taxon>Lactobacillus</taxon>
    </lineage>
</organism>
<dbReference type="PATRIC" id="fig|1122152.4.peg.633"/>
<evidence type="ECO:0008006" key="3">
    <source>
        <dbReference type="Google" id="ProtNLM"/>
    </source>
</evidence>
<evidence type="ECO:0000313" key="1">
    <source>
        <dbReference type="EMBL" id="KRL61758.1"/>
    </source>
</evidence>